<protein>
    <submittedName>
        <fullName evidence="1">Receptor-like protein kinase</fullName>
    </submittedName>
</protein>
<dbReference type="EMBL" id="CM051402">
    <property type="protein sequence ID" value="KAJ4709896.1"/>
    <property type="molecule type" value="Genomic_DNA"/>
</dbReference>
<evidence type="ECO:0000313" key="2">
    <source>
        <dbReference type="Proteomes" id="UP001164539"/>
    </source>
</evidence>
<dbReference type="Proteomes" id="UP001164539">
    <property type="component" value="Chromosome 9"/>
</dbReference>
<organism evidence="1 2">
    <name type="scientific">Melia azedarach</name>
    <name type="common">Chinaberry tree</name>
    <dbReference type="NCBI Taxonomy" id="155640"/>
    <lineage>
        <taxon>Eukaryota</taxon>
        <taxon>Viridiplantae</taxon>
        <taxon>Streptophyta</taxon>
        <taxon>Embryophyta</taxon>
        <taxon>Tracheophyta</taxon>
        <taxon>Spermatophyta</taxon>
        <taxon>Magnoliopsida</taxon>
        <taxon>eudicotyledons</taxon>
        <taxon>Gunneridae</taxon>
        <taxon>Pentapetalae</taxon>
        <taxon>rosids</taxon>
        <taxon>malvids</taxon>
        <taxon>Sapindales</taxon>
        <taxon>Meliaceae</taxon>
        <taxon>Melia</taxon>
    </lineage>
</organism>
<gene>
    <name evidence="1" type="ORF">OWV82_016150</name>
</gene>
<comment type="caution">
    <text evidence="1">The sequence shown here is derived from an EMBL/GenBank/DDBJ whole genome shotgun (WGS) entry which is preliminary data.</text>
</comment>
<keyword evidence="2" id="KW-1185">Reference proteome</keyword>
<proteinExistence type="predicted"/>
<name>A0ACC1XEK0_MELAZ</name>
<evidence type="ECO:0000313" key="1">
    <source>
        <dbReference type="EMBL" id="KAJ4709896.1"/>
    </source>
</evidence>
<reference evidence="1 2" key="1">
    <citation type="journal article" date="2023" name="Science">
        <title>Complex scaffold remodeling in plant triterpene biosynthesis.</title>
        <authorList>
            <person name="De La Pena R."/>
            <person name="Hodgson H."/>
            <person name="Liu J.C."/>
            <person name="Stephenson M.J."/>
            <person name="Martin A.C."/>
            <person name="Owen C."/>
            <person name="Harkess A."/>
            <person name="Leebens-Mack J."/>
            <person name="Jimenez L.E."/>
            <person name="Osbourn A."/>
            <person name="Sattely E.S."/>
        </authorList>
    </citation>
    <scope>NUCLEOTIDE SEQUENCE [LARGE SCALE GENOMIC DNA]</scope>
    <source>
        <strain evidence="2">cv. JPN11</strain>
        <tissue evidence="1">Leaf</tissue>
    </source>
</reference>
<accession>A0ACC1XEK0</accession>
<sequence length="639" mass="71924">MARFSYPLFFFISHLPLLSLAQDERSFDQRCQNFHCGNLGYIGFPFSNWTHPECGLMAVDDCNEPVQKIQLGKEGPWYNITNISENNTITLEDQVFQKYLENRSCESFKNFTFPPSPLLSFEIISNLTLFKCPPNLHTSSTNFSFYCKDSLIFYNFTHIRIGEKGLPSLPPRCSIIQLPANNKTQNTTDLFNLFTGVFSLQVHVPLDCFKCHSRGGQCQLDRKGNFFCCQTTECYDCDGRGGTCLSHGNKTKTGNKNKKLKLGLGIGASSAGICILIILAHCFRKKLCSANSIIFWRQTAENYQNIEAFLRDCGSLAPKRYTYSDIKKMTNSFKHKLGQGGYGGVYKGKLLDGRNIAVKVLNGSKGNGEDFINEVASISRTSHVNIVIFLGFCFEGYRRALIYEFLPNGSLEKFICEKNTLETNQILNWETLYKIAVGIARGLEYLHRGCSTRILHFDIKPHNILLDEDFCPKISDFGLAKICPRKESVVSMTGARGTVGYIAPEVFCRNFGAVSHKSDVYSYGMMVFEMTGRKNNGVGNNRSSDVYFPDWVYECLETDELVLQGIENEEDKKYARTMVIVSLWCIQTLPSNRPTISRVVEMLEGGLEFLQIPPKPFLSSPGVSQADSSIGQYANIVIP</sequence>